<dbReference type="RefSeq" id="WP_307483769.1">
    <property type="nucleotide sequence ID" value="NZ_JAUTBF010000001.1"/>
</dbReference>
<evidence type="ECO:0008006" key="3">
    <source>
        <dbReference type="Google" id="ProtNLM"/>
    </source>
</evidence>
<dbReference type="EMBL" id="JAUTBF010000001">
    <property type="protein sequence ID" value="MDQ1123765.1"/>
    <property type="molecule type" value="Genomic_DNA"/>
</dbReference>
<gene>
    <name evidence="1" type="ORF">QE412_002338</name>
</gene>
<dbReference type="SUPFAM" id="SSF55961">
    <property type="entry name" value="Bet v1-like"/>
    <property type="match status" value="1"/>
</dbReference>
<dbReference type="InterPro" id="IPR019587">
    <property type="entry name" value="Polyketide_cyclase/dehydratase"/>
</dbReference>
<evidence type="ECO:0000313" key="2">
    <source>
        <dbReference type="Proteomes" id="UP001226691"/>
    </source>
</evidence>
<dbReference type="InterPro" id="IPR023393">
    <property type="entry name" value="START-like_dom_sf"/>
</dbReference>
<name>A0ABU0TW72_MICTR</name>
<dbReference type="Proteomes" id="UP001226691">
    <property type="component" value="Unassembled WGS sequence"/>
</dbReference>
<comment type="caution">
    <text evidence="1">The sequence shown here is derived from an EMBL/GenBank/DDBJ whole genome shotgun (WGS) entry which is preliminary data.</text>
</comment>
<organism evidence="1 2">
    <name type="scientific">Microbacterium trichothecenolyticum</name>
    <name type="common">Aureobacterium trichothecenolyticum</name>
    <dbReference type="NCBI Taxonomy" id="69370"/>
    <lineage>
        <taxon>Bacteria</taxon>
        <taxon>Bacillati</taxon>
        <taxon>Actinomycetota</taxon>
        <taxon>Actinomycetes</taxon>
        <taxon>Micrococcales</taxon>
        <taxon>Microbacteriaceae</taxon>
        <taxon>Microbacterium</taxon>
    </lineage>
</organism>
<dbReference type="Pfam" id="PF10604">
    <property type="entry name" value="Polyketide_cyc2"/>
    <property type="match status" value="1"/>
</dbReference>
<sequence>MRSLASATRTSFAPCSAFYARWIDHDSWSEWSPDTEWVRLDGPVRQGARGILKPKGGPRVSFVVAEVETDRVYTDVTRMPGTRLTFRHTVEPVGTGSWVTAEVTLEGPLSWLWARTAFSGFATSVPEDLDRLVALVETS</sequence>
<dbReference type="Gene3D" id="3.30.530.20">
    <property type="match status" value="1"/>
</dbReference>
<keyword evidence="2" id="KW-1185">Reference proteome</keyword>
<reference evidence="1 2" key="1">
    <citation type="submission" date="2023-07" db="EMBL/GenBank/DDBJ databases">
        <title>Functional and genomic diversity of the sorghum phyllosphere microbiome.</title>
        <authorList>
            <person name="Shade A."/>
        </authorList>
    </citation>
    <scope>NUCLEOTIDE SEQUENCE [LARGE SCALE GENOMIC DNA]</scope>
    <source>
        <strain evidence="1 2">SORGH_AS_1207</strain>
    </source>
</reference>
<evidence type="ECO:0000313" key="1">
    <source>
        <dbReference type="EMBL" id="MDQ1123765.1"/>
    </source>
</evidence>
<accession>A0ABU0TW72</accession>
<protein>
    <recommendedName>
        <fullName evidence="3">Polyketide cyclase/dehydrase/lipid transport protein</fullName>
    </recommendedName>
</protein>
<proteinExistence type="predicted"/>